<dbReference type="AlphaFoldDB" id="A0A811V5E3"/>
<reference evidence="1" key="1">
    <citation type="submission" date="2020-11" db="EMBL/GenBank/DDBJ databases">
        <authorList>
            <person name="Whitehead M."/>
        </authorList>
    </citation>
    <scope>NUCLEOTIDE SEQUENCE</scope>
    <source>
        <strain evidence="1">EGII</strain>
    </source>
</reference>
<dbReference type="Proteomes" id="UP000606786">
    <property type="component" value="Unassembled WGS sequence"/>
</dbReference>
<organism evidence="1 2">
    <name type="scientific">Ceratitis capitata</name>
    <name type="common">Mediterranean fruit fly</name>
    <name type="synonym">Tephritis capitata</name>
    <dbReference type="NCBI Taxonomy" id="7213"/>
    <lineage>
        <taxon>Eukaryota</taxon>
        <taxon>Metazoa</taxon>
        <taxon>Ecdysozoa</taxon>
        <taxon>Arthropoda</taxon>
        <taxon>Hexapoda</taxon>
        <taxon>Insecta</taxon>
        <taxon>Pterygota</taxon>
        <taxon>Neoptera</taxon>
        <taxon>Endopterygota</taxon>
        <taxon>Diptera</taxon>
        <taxon>Brachycera</taxon>
        <taxon>Muscomorpha</taxon>
        <taxon>Tephritoidea</taxon>
        <taxon>Tephritidae</taxon>
        <taxon>Ceratitis</taxon>
        <taxon>Ceratitis</taxon>
    </lineage>
</organism>
<evidence type="ECO:0000313" key="1">
    <source>
        <dbReference type="EMBL" id="CAD7006051.1"/>
    </source>
</evidence>
<evidence type="ECO:0000313" key="2">
    <source>
        <dbReference type="Proteomes" id="UP000606786"/>
    </source>
</evidence>
<protein>
    <submittedName>
        <fullName evidence="1">(Mediterranean fruit fly) hypothetical protein</fullName>
    </submittedName>
</protein>
<comment type="caution">
    <text evidence="1">The sequence shown here is derived from an EMBL/GenBank/DDBJ whole genome shotgun (WGS) entry which is preliminary data.</text>
</comment>
<sequence>MSEKSYLLTSYNRLWATCLHVAAGLRSCYRCCYYSAVVRTLPLIRREAQTLKHHVLLYVAGDTTPLS</sequence>
<gene>
    <name evidence="1" type="ORF">CCAP1982_LOCUS14386</name>
</gene>
<name>A0A811V5E3_CERCA</name>
<accession>A0A811V5E3</accession>
<proteinExistence type="predicted"/>
<dbReference type="EMBL" id="CAJHJT010000034">
    <property type="protein sequence ID" value="CAD7006051.1"/>
    <property type="molecule type" value="Genomic_DNA"/>
</dbReference>
<keyword evidence="2" id="KW-1185">Reference proteome</keyword>